<dbReference type="EMBL" id="MU004334">
    <property type="protein sequence ID" value="KAF2656646.1"/>
    <property type="molecule type" value="Genomic_DNA"/>
</dbReference>
<name>A0A6A6TA16_9PLEO</name>
<dbReference type="AlphaFoldDB" id="A0A6A6TA16"/>
<proteinExistence type="predicted"/>
<gene>
    <name evidence="1" type="ORF">K491DRAFT_370374</name>
</gene>
<organism evidence="1 2">
    <name type="scientific">Lophiostoma macrostomum CBS 122681</name>
    <dbReference type="NCBI Taxonomy" id="1314788"/>
    <lineage>
        <taxon>Eukaryota</taxon>
        <taxon>Fungi</taxon>
        <taxon>Dikarya</taxon>
        <taxon>Ascomycota</taxon>
        <taxon>Pezizomycotina</taxon>
        <taxon>Dothideomycetes</taxon>
        <taxon>Pleosporomycetidae</taxon>
        <taxon>Pleosporales</taxon>
        <taxon>Lophiostomataceae</taxon>
        <taxon>Lophiostoma</taxon>
    </lineage>
</organism>
<reference evidence="1" key="1">
    <citation type="journal article" date="2020" name="Stud. Mycol.">
        <title>101 Dothideomycetes genomes: a test case for predicting lifestyles and emergence of pathogens.</title>
        <authorList>
            <person name="Haridas S."/>
            <person name="Albert R."/>
            <person name="Binder M."/>
            <person name="Bloem J."/>
            <person name="Labutti K."/>
            <person name="Salamov A."/>
            <person name="Andreopoulos B."/>
            <person name="Baker S."/>
            <person name="Barry K."/>
            <person name="Bills G."/>
            <person name="Bluhm B."/>
            <person name="Cannon C."/>
            <person name="Castanera R."/>
            <person name="Culley D."/>
            <person name="Daum C."/>
            <person name="Ezra D."/>
            <person name="Gonzalez J."/>
            <person name="Henrissat B."/>
            <person name="Kuo A."/>
            <person name="Liang C."/>
            <person name="Lipzen A."/>
            <person name="Lutzoni F."/>
            <person name="Magnuson J."/>
            <person name="Mondo S."/>
            <person name="Nolan M."/>
            <person name="Ohm R."/>
            <person name="Pangilinan J."/>
            <person name="Park H.-J."/>
            <person name="Ramirez L."/>
            <person name="Alfaro M."/>
            <person name="Sun H."/>
            <person name="Tritt A."/>
            <person name="Yoshinaga Y."/>
            <person name="Zwiers L.-H."/>
            <person name="Turgeon B."/>
            <person name="Goodwin S."/>
            <person name="Spatafora J."/>
            <person name="Crous P."/>
            <person name="Grigoriev I."/>
        </authorList>
    </citation>
    <scope>NUCLEOTIDE SEQUENCE</scope>
    <source>
        <strain evidence="1">CBS 122681</strain>
    </source>
</reference>
<evidence type="ECO:0000313" key="1">
    <source>
        <dbReference type="EMBL" id="KAF2656646.1"/>
    </source>
</evidence>
<sequence>MKEFSWRFGSEKVSKSYALYILLGESTQLGESTLLDESTALDESSSRGVAVCDAVWYCESLPVGQEATSCREVNENSIVQLAGKRKSNDCHLLTMQTPEVVHQERSQQRSCSLHQICGVGIIKYVEGGGEDGSDARASLRRVSRWGRIELHCDSSCWIQKPTKY</sequence>
<keyword evidence="2" id="KW-1185">Reference proteome</keyword>
<protein>
    <submittedName>
        <fullName evidence="1">Uncharacterized protein</fullName>
    </submittedName>
</protein>
<evidence type="ECO:0000313" key="2">
    <source>
        <dbReference type="Proteomes" id="UP000799324"/>
    </source>
</evidence>
<accession>A0A6A6TA16</accession>
<dbReference type="Proteomes" id="UP000799324">
    <property type="component" value="Unassembled WGS sequence"/>
</dbReference>